<organism evidence="1 2">
    <name type="scientific">Solitalea koreensis</name>
    <dbReference type="NCBI Taxonomy" id="543615"/>
    <lineage>
        <taxon>Bacteria</taxon>
        <taxon>Pseudomonadati</taxon>
        <taxon>Bacteroidota</taxon>
        <taxon>Sphingobacteriia</taxon>
        <taxon>Sphingobacteriales</taxon>
        <taxon>Sphingobacteriaceae</taxon>
        <taxon>Solitalea</taxon>
    </lineage>
</organism>
<evidence type="ECO:0000313" key="1">
    <source>
        <dbReference type="EMBL" id="SMO56236.1"/>
    </source>
</evidence>
<gene>
    <name evidence="1" type="ORF">SAMN06265350_103338</name>
</gene>
<dbReference type="InterPro" id="IPR006311">
    <property type="entry name" value="TAT_signal"/>
</dbReference>
<dbReference type="AlphaFoldDB" id="A0A521CA09"/>
<dbReference type="Gene3D" id="3.40.1260.10">
    <property type="entry name" value="DsrEFH-like"/>
    <property type="match status" value="1"/>
</dbReference>
<reference evidence="1 2" key="1">
    <citation type="submission" date="2017-05" db="EMBL/GenBank/DDBJ databases">
        <authorList>
            <person name="Varghese N."/>
            <person name="Submissions S."/>
        </authorList>
    </citation>
    <scope>NUCLEOTIDE SEQUENCE [LARGE SCALE GENOMIC DNA]</scope>
    <source>
        <strain evidence="1 2">DSM 21342</strain>
    </source>
</reference>
<dbReference type="Proteomes" id="UP000315971">
    <property type="component" value="Unassembled WGS sequence"/>
</dbReference>
<dbReference type="PROSITE" id="PS51318">
    <property type="entry name" value="TAT"/>
    <property type="match status" value="1"/>
</dbReference>
<dbReference type="EMBL" id="FXSZ01000003">
    <property type="protein sequence ID" value="SMO56236.1"/>
    <property type="molecule type" value="Genomic_DNA"/>
</dbReference>
<name>A0A521CA09_9SPHI</name>
<dbReference type="OrthoDB" id="1174147at2"/>
<evidence type="ECO:0000313" key="2">
    <source>
        <dbReference type="Proteomes" id="UP000315971"/>
    </source>
</evidence>
<sequence>MTNFNFQQKTPRRGFLGLLAKGAATLGVASFINPLQLYAEPDMTAEDLSDAEAWFNQIKGKHKMVFDVVRPNEVFPFAWPRIFLMTNAKTGTPEKDCSAVVVLRHEGMPYAFNDSLWAKYKFGEFFKAEDPMTKSAAVRNPFWQPKPGDFKVPGFGPVSIGINELQASGVMFCVCDAAMTVYSAIMAENMKMDAAEVKKEWVAGLLPGIQPVPAGVWALNRAQEHGCSFCYTG</sequence>
<protein>
    <submittedName>
        <fullName evidence="1">Uncharacterized protein</fullName>
    </submittedName>
</protein>
<dbReference type="RefSeq" id="WP_142602788.1">
    <property type="nucleotide sequence ID" value="NZ_FXSZ01000003.1"/>
</dbReference>
<accession>A0A521CA09</accession>
<dbReference type="InterPro" id="IPR027396">
    <property type="entry name" value="DsrEFH-like"/>
</dbReference>
<proteinExistence type="predicted"/>
<keyword evidence="2" id="KW-1185">Reference proteome</keyword>